<dbReference type="InterPro" id="IPR038765">
    <property type="entry name" value="Papain-like_cys_pep_sf"/>
</dbReference>
<accession>A0AAV5WNC5</accession>
<reference evidence="6" key="1">
    <citation type="submission" date="2023-10" db="EMBL/GenBank/DDBJ databases">
        <title>Genome assembly of Pristionchus species.</title>
        <authorList>
            <person name="Yoshida K."/>
            <person name="Sommer R.J."/>
        </authorList>
    </citation>
    <scope>NUCLEOTIDE SEQUENCE</scope>
    <source>
        <strain evidence="6">RS5133</strain>
    </source>
</reference>
<keyword evidence="4" id="KW-0788">Thiol protease</keyword>
<evidence type="ECO:0000256" key="2">
    <source>
        <dbReference type="ARBA" id="ARBA00022670"/>
    </source>
</evidence>
<proteinExistence type="inferred from homology"/>
<gene>
    <name evidence="6" type="ORF">PFISCL1PPCAC_23335</name>
</gene>
<dbReference type="PANTHER" id="PTHR12411">
    <property type="entry name" value="CYSTEINE PROTEASE FAMILY C1-RELATED"/>
    <property type="match status" value="1"/>
</dbReference>
<dbReference type="Pfam" id="PF00112">
    <property type="entry name" value="Peptidase_C1"/>
    <property type="match status" value="1"/>
</dbReference>
<dbReference type="EMBL" id="BTSY01000006">
    <property type="protein sequence ID" value="GMT32040.1"/>
    <property type="molecule type" value="Genomic_DNA"/>
</dbReference>
<dbReference type="Proteomes" id="UP001432322">
    <property type="component" value="Unassembled WGS sequence"/>
</dbReference>
<evidence type="ECO:0000259" key="5">
    <source>
        <dbReference type="Pfam" id="PF00112"/>
    </source>
</evidence>
<evidence type="ECO:0000256" key="3">
    <source>
        <dbReference type="ARBA" id="ARBA00022801"/>
    </source>
</evidence>
<sequence length="143" mass="15954">MVDEINKKNLPWIAEYNPLASLKKEPSPAPMNFSQTFERSAKKISIINHNENDTKLHLEELFKASDNLILPSHFDARTKWSQCWSVHQIQNQGGCGSCWATAAVTAMSDRLCISSNYTQQSMLSLQDLLSCCEFCGGSANSIP</sequence>
<dbReference type="InterPro" id="IPR013128">
    <property type="entry name" value="Peptidase_C1A"/>
</dbReference>
<dbReference type="Gene3D" id="3.90.70.10">
    <property type="entry name" value="Cysteine proteinases"/>
    <property type="match status" value="1"/>
</dbReference>
<comment type="caution">
    <text evidence="6">The sequence shown here is derived from an EMBL/GenBank/DDBJ whole genome shotgun (WGS) entry which is preliminary data.</text>
</comment>
<dbReference type="InterPro" id="IPR000668">
    <property type="entry name" value="Peptidase_C1A_C"/>
</dbReference>
<evidence type="ECO:0000313" key="7">
    <source>
        <dbReference type="Proteomes" id="UP001432322"/>
    </source>
</evidence>
<feature type="domain" description="Peptidase C1A papain C-terminal" evidence="5">
    <location>
        <begin position="70"/>
        <end position="135"/>
    </location>
</feature>
<dbReference type="GO" id="GO:0006508">
    <property type="term" value="P:proteolysis"/>
    <property type="evidence" value="ECO:0007669"/>
    <property type="project" value="UniProtKB-KW"/>
</dbReference>
<evidence type="ECO:0000256" key="1">
    <source>
        <dbReference type="ARBA" id="ARBA00008455"/>
    </source>
</evidence>
<dbReference type="GO" id="GO:0008234">
    <property type="term" value="F:cysteine-type peptidase activity"/>
    <property type="evidence" value="ECO:0007669"/>
    <property type="project" value="UniProtKB-KW"/>
</dbReference>
<comment type="similarity">
    <text evidence="1">Belongs to the peptidase C1 family.</text>
</comment>
<keyword evidence="3" id="KW-0378">Hydrolase</keyword>
<evidence type="ECO:0000256" key="4">
    <source>
        <dbReference type="ARBA" id="ARBA00022807"/>
    </source>
</evidence>
<name>A0AAV5WNC5_9BILA</name>
<dbReference type="SUPFAM" id="SSF54001">
    <property type="entry name" value="Cysteine proteinases"/>
    <property type="match status" value="1"/>
</dbReference>
<protein>
    <recommendedName>
        <fullName evidence="5">Peptidase C1A papain C-terminal domain-containing protein</fullName>
    </recommendedName>
</protein>
<evidence type="ECO:0000313" key="6">
    <source>
        <dbReference type="EMBL" id="GMT32040.1"/>
    </source>
</evidence>
<keyword evidence="2" id="KW-0645">Protease</keyword>
<dbReference type="InterPro" id="IPR000169">
    <property type="entry name" value="Pept_cys_AS"/>
</dbReference>
<organism evidence="6 7">
    <name type="scientific">Pristionchus fissidentatus</name>
    <dbReference type="NCBI Taxonomy" id="1538716"/>
    <lineage>
        <taxon>Eukaryota</taxon>
        <taxon>Metazoa</taxon>
        <taxon>Ecdysozoa</taxon>
        <taxon>Nematoda</taxon>
        <taxon>Chromadorea</taxon>
        <taxon>Rhabditida</taxon>
        <taxon>Rhabditina</taxon>
        <taxon>Diplogasteromorpha</taxon>
        <taxon>Diplogasteroidea</taxon>
        <taxon>Neodiplogasteridae</taxon>
        <taxon>Pristionchus</taxon>
    </lineage>
</organism>
<keyword evidence="7" id="KW-1185">Reference proteome</keyword>
<dbReference type="AlphaFoldDB" id="A0AAV5WNC5"/>
<dbReference type="PROSITE" id="PS00139">
    <property type="entry name" value="THIOL_PROTEASE_CYS"/>
    <property type="match status" value="1"/>
</dbReference>